<organism evidence="2 3">
    <name type="scientific">Mesorhizobium australafricanum</name>
    <dbReference type="NCBI Taxonomy" id="3072311"/>
    <lineage>
        <taxon>Bacteria</taxon>
        <taxon>Pseudomonadati</taxon>
        <taxon>Pseudomonadota</taxon>
        <taxon>Alphaproteobacteria</taxon>
        <taxon>Hyphomicrobiales</taxon>
        <taxon>Phyllobacteriaceae</taxon>
        <taxon>Mesorhizobium</taxon>
    </lineage>
</organism>
<reference evidence="2 3" key="1">
    <citation type="submission" date="2023-08" db="EMBL/GenBank/DDBJ databases">
        <title>Implementing the SeqCode for naming new Mesorhizobium species isolated from Vachellia karroo root nodules.</title>
        <authorList>
            <person name="Van Lill M."/>
        </authorList>
    </citation>
    <scope>NUCLEOTIDE SEQUENCE [LARGE SCALE GENOMIC DNA]</scope>
    <source>
        <strain evidence="2 3">VK3E</strain>
    </source>
</reference>
<protein>
    <submittedName>
        <fullName evidence="2">GNAT family protein</fullName>
        <ecNumber evidence="2">2.-.-.-</ecNumber>
    </submittedName>
</protein>
<dbReference type="RefSeq" id="WP_320216800.1">
    <property type="nucleotide sequence ID" value="NZ_JAVIIS010000046.1"/>
</dbReference>
<accession>A0ABU4X3B3</accession>
<dbReference type="PANTHER" id="PTHR43441">
    <property type="entry name" value="RIBOSOMAL-PROTEIN-SERINE ACETYLTRANSFERASE"/>
    <property type="match status" value="1"/>
</dbReference>
<feature type="domain" description="N-acetyltransferase" evidence="1">
    <location>
        <begin position="41"/>
        <end position="206"/>
    </location>
</feature>
<dbReference type="PROSITE" id="PS51186">
    <property type="entry name" value="GNAT"/>
    <property type="match status" value="1"/>
</dbReference>
<dbReference type="Proteomes" id="UP001272097">
    <property type="component" value="Unassembled WGS sequence"/>
</dbReference>
<dbReference type="InterPro" id="IPR051908">
    <property type="entry name" value="Ribosomal_N-acetyltransferase"/>
</dbReference>
<dbReference type="EC" id="2.-.-.-" evidence="2"/>
<sequence>MLPHHWRAMPKMPQPGAKPLVTPLAAQGLRPVFVDRWSDRVRIRTLRPTDVTPEIAAWLTDPAAMEGLNAPQKAMGLDAFRAYVASFDNLKRNLMTILGLPGDQPLGLAVMEVDLRHRLGSLHLIIGDPENRGKNVAFEASAVLLRHFFRERKLEKVTFQPLARNAAAIAVCERFGLRLEGTLRAHRIDGKTGKRLDQMLYALTLEEYDERIRALEAAGMVRPFAGPGLPTQRLP</sequence>
<evidence type="ECO:0000259" key="1">
    <source>
        <dbReference type="PROSITE" id="PS51186"/>
    </source>
</evidence>
<keyword evidence="2" id="KW-0808">Transferase</keyword>
<dbReference type="PANTHER" id="PTHR43441:SF2">
    <property type="entry name" value="FAMILY ACETYLTRANSFERASE, PUTATIVE (AFU_ORTHOLOGUE AFUA_7G00850)-RELATED"/>
    <property type="match status" value="1"/>
</dbReference>
<proteinExistence type="predicted"/>
<dbReference type="GO" id="GO:0016740">
    <property type="term" value="F:transferase activity"/>
    <property type="evidence" value="ECO:0007669"/>
    <property type="project" value="UniProtKB-KW"/>
</dbReference>
<dbReference type="InterPro" id="IPR016181">
    <property type="entry name" value="Acyl_CoA_acyltransferase"/>
</dbReference>
<dbReference type="SUPFAM" id="SSF55729">
    <property type="entry name" value="Acyl-CoA N-acyltransferases (Nat)"/>
    <property type="match status" value="1"/>
</dbReference>
<dbReference type="Gene3D" id="3.40.630.30">
    <property type="match status" value="1"/>
</dbReference>
<comment type="caution">
    <text evidence="2">The sequence shown here is derived from an EMBL/GenBank/DDBJ whole genome shotgun (WGS) entry which is preliminary data.</text>
</comment>
<dbReference type="InterPro" id="IPR000182">
    <property type="entry name" value="GNAT_dom"/>
</dbReference>
<dbReference type="Pfam" id="PF13302">
    <property type="entry name" value="Acetyltransf_3"/>
    <property type="match status" value="1"/>
</dbReference>
<evidence type="ECO:0000313" key="2">
    <source>
        <dbReference type="EMBL" id="MDX8442796.1"/>
    </source>
</evidence>
<name>A0ABU4X3B3_9HYPH</name>
<dbReference type="EMBL" id="JAVIIS010000046">
    <property type="protein sequence ID" value="MDX8442796.1"/>
    <property type="molecule type" value="Genomic_DNA"/>
</dbReference>
<evidence type="ECO:0000313" key="3">
    <source>
        <dbReference type="Proteomes" id="UP001272097"/>
    </source>
</evidence>
<gene>
    <name evidence="2" type="ORF">RFM51_24755</name>
</gene>
<keyword evidence="3" id="KW-1185">Reference proteome</keyword>